<evidence type="ECO:0000313" key="3">
    <source>
        <dbReference type="Proteomes" id="UP000760480"/>
    </source>
</evidence>
<keyword evidence="3" id="KW-1185">Reference proteome</keyword>
<dbReference type="Proteomes" id="UP000760480">
    <property type="component" value="Unassembled WGS sequence"/>
</dbReference>
<dbReference type="Pfam" id="PF00149">
    <property type="entry name" value="Metallophos"/>
    <property type="match status" value="1"/>
</dbReference>
<proteinExistence type="predicted"/>
<dbReference type="SUPFAM" id="SSF56300">
    <property type="entry name" value="Metallo-dependent phosphatases"/>
    <property type="match status" value="1"/>
</dbReference>
<dbReference type="InterPro" id="IPR029052">
    <property type="entry name" value="Metallo-depent_PP-like"/>
</dbReference>
<gene>
    <name evidence="2" type="ORF">E4P82_04350</name>
</gene>
<dbReference type="PANTHER" id="PTHR42850">
    <property type="entry name" value="METALLOPHOSPHOESTERASE"/>
    <property type="match status" value="1"/>
</dbReference>
<dbReference type="InterPro" id="IPR004843">
    <property type="entry name" value="Calcineurin-like_PHP"/>
</dbReference>
<evidence type="ECO:0000259" key="1">
    <source>
        <dbReference type="Pfam" id="PF00149"/>
    </source>
</evidence>
<dbReference type="Gene3D" id="3.60.21.10">
    <property type="match status" value="1"/>
</dbReference>
<organism evidence="2 3">
    <name type="scientific">Candidatus Competibacter phosphatis</name>
    <dbReference type="NCBI Taxonomy" id="221280"/>
    <lineage>
        <taxon>Bacteria</taxon>
        <taxon>Pseudomonadati</taxon>
        <taxon>Pseudomonadota</taxon>
        <taxon>Gammaproteobacteria</taxon>
        <taxon>Candidatus Competibacteraceae</taxon>
        <taxon>Candidatus Competibacter</taxon>
    </lineage>
</organism>
<sequence>MAVLNRLDELEIKDAIVLGDIVGYGPHPMECIRELQKRNFLVIKGNHDHALVTGIPARGFSPVGRWVLEWSAAEVEKAECDWLANLPAYHQQDNWIAVHGAPQDKTFF</sequence>
<comment type="caution">
    <text evidence="2">The sequence shown here is derived from an EMBL/GenBank/DDBJ whole genome shotgun (WGS) entry which is preliminary data.</text>
</comment>
<dbReference type="InterPro" id="IPR050126">
    <property type="entry name" value="Ap4A_hydrolase"/>
</dbReference>
<evidence type="ECO:0000313" key="2">
    <source>
        <dbReference type="EMBL" id="NMQ18496.1"/>
    </source>
</evidence>
<dbReference type="EMBL" id="SPMZ01000012">
    <property type="protein sequence ID" value="NMQ18496.1"/>
    <property type="molecule type" value="Genomic_DNA"/>
</dbReference>
<reference evidence="2 3" key="1">
    <citation type="submission" date="2019-03" db="EMBL/GenBank/DDBJ databases">
        <title>Metabolic reconstructions from genomes of highly enriched 'Candidatus Accumulibacter' and 'Candidatus Competibacter' bioreactor populations.</title>
        <authorList>
            <person name="Annavajhala M.K."/>
            <person name="Welles L."/>
            <person name="Abbas B."/>
            <person name="Sorokin D."/>
            <person name="Park H."/>
            <person name="Van Loosdrecht M."/>
            <person name="Chandran K."/>
        </authorList>
    </citation>
    <scope>NUCLEOTIDE SEQUENCE [LARGE SCALE GENOMIC DNA]</scope>
    <source>
        <strain evidence="2 3">SBR_G</strain>
    </source>
</reference>
<protein>
    <recommendedName>
        <fullName evidence="1">Calcineurin-like phosphoesterase domain-containing protein</fullName>
    </recommendedName>
</protein>
<accession>A0ABX1TI94</accession>
<dbReference type="PANTHER" id="PTHR42850:SF2">
    <property type="entry name" value="BLL5683 PROTEIN"/>
    <property type="match status" value="1"/>
</dbReference>
<feature type="domain" description="Calcineurin-like phosphoesterase" evidence="1">
    <location>
        <begin position="5"/>
        <end position="101"/>
    </location>
</feature>
<name>A0ABX1TI94_9GAMM</name>